<dbReference type="AlphaFoldDB" id="A1ZV61"/>
<organism evidence="2 3">
    <name type="scientific">Microscilla marina ATCC 23134</name>
    <dbReference type="NCBI Taxonomy" id="313606"/>
    <lineage>
        <taxon>Bacteria</taxon>
        <taxon>Pseudomonadati</taxon>
        <taxon>Bacteroidota</taxon>
        <taxon>Cytophagia</taxon>
        <taxon>Cytophagales</taxon>
        <taxon>Microscillaceae</taxon>
        <taxon>Microscilla</taxon>
    </lineage>
</organism>
<proteinExistence type="predicted"/>
<dbReference type="CDD" id="cd00093">
    <property type="entry name" value="HTH_XRE"/>
    <property type="match status" value="1"/>
</dbReference>
<protein>
    <submittedName>
        <fullName evidence="2">Helix-turn-helix domain protein</fullName>
    </submittedName>
</protein>
<dbReference type="GO" id="GO:0003677">
    <property type="term" value="F:DNA binding"/>
    <property type="evidence" value="ECO:0007669"/>
    <property type="project" value="InterPro"/>
</dbReference>
<evidence type="ECO:0000259" key="1">
    <source>
        <dbReference type="PROSITE" id="PS50943"/>
    </source>
</evidence>
<gene>
    <name evidence="2" type="ORF">M23134_04891</name>
</gene>
<dbReference type="Proteomes" id="UP000004095">
    <property type="component" value="Unassembled WGS sequence"/>
</dbReference>
<evidence type="ECO:0000313" key="2">
    <source>
        <dbReference type="EMBL" id="EAY25717.1"/>
    </source>
</evidence>
<dbReference type="eggNOG" id="COG1396">
    <property type="taxonomic scope" value="Bacteria"/>
</dbReference>
<dbReference type="SUPFAM" id="SSF47413">
    <property type="entry name" value="lambda repressor-like DNA-binding domains"/>
    <property type="match status" value="1"/>
</dbReference>
<feature type="domain" description="HTH cro/C1-type" evidence="1">
    <location>
        <begin position="60"/>
        <end position="104"/>
    </location>
</feature>
<dbReference type="Gene3D" id="1.10.260.40">
    <property type="entry name" value="lambda repressor-like DNA-binding domains"/>
    <property type="match status" value="1"/>
</dbReference>
<name>A1ZV61_MICM2</name>
<dbReference type="RefSeq" id="WP_002702251.1">
    <property type="nucleotide sequence ID" value="NZ_AAWS01000044.1"/>
</dbReference>
<dbReference type="Pfam" id="PF01381">
    <property type="entry name" value="HTH_3"/>
    <property type="match status" value="1"/>
</dbReference>
<dbReference type="InterPro" id="IPR001387">
    <property type="entry name" value="Cro/C1-type_HTH"/>
</dbReference>
<dbReference type="EMBL" id="AAWS01000044">
    <property type="protein sequence ID" value="EAY25717.1"/>
    <property type="molecule type" value="Genomic_DNA"/>
</dbReference>
<dbReference type="PROSITE" id="PS50943">
    <property type="entry name" value="HTH_CROC1"/>
    <property type="match status" value="1"/>
</dbReference>
<dbReference type="OrthoDB" id="680449at2"/>
<comment type="caution">
    <text evidence="2">The sequence shown here is derived from an EMBL/GenBank/DDBJ whole genome shotgun (WGS) entry which is preliminary data.</text>
</comment>
<dbReference type="SMART" id="SM00530">
    <property type="entry name" value="HTH_XRE"/>
    <property type="match status" value="1"/>
</dbReference>
<dbReference type="InterPro" id="IPR010982">
    <property type="entry name" value="Lambda_DNA-bd_dom_sf"/>
</dbReference>
<sequence length="156" mass="17887">MSIERIKKKLKENSKKDITWIEKAKYRAENEAWLDVSFAIATKILLVLRSNKENNIAPKTQKELAEVMGVTPQYVNKVVKGKENLQLENIVKFEKALGIKLIEVPQQTSTLNIEQFFESIIAPKTTKKSESFTLVDDGLEETQTYNPNNNYNLRVA</sequence>
<keyword evidence="3" id="KW-1185">Reference proteome</keyword>
<evidence type="ECO:0000313" key="3">
    <source>
        <dbReference type="Proteomes" id="UP000004095"/>
    </source>
</evidence>
<reference evidence="2 3" key="1">
    <citation type="submission" date="2007-01" db="EMBL/GenBank/DDBJ databases">
        <authorList>
            <person name="Haygood M."/>
            <person name="Podell S."/>
            <person name="Anderson C."/>
            <person name="Hopkinson B."/>
            <person name="Roe K."/>
            <person name="Barbeau K."/>
            <person name="Gaasterland T."/>
            <person name="Ferriera S."/>
            <person name="Johnson J."/>
            <person name="Kravitz S."/>
            <person name="Beeson K."/>
            <person name="Sutton G."/>
            <person name="Rogers Y.-H."/>
            <person name="Friedman R."/>
            <person name="Frazier M."/>
            <person name="Venter J.C."/>
        </authorList>
    </citation>
    <scope>NUCLEOTIDE SEQUENCE [LARGE SCALE GENOMIC DNA]</scope>
    <source>
        <strain evidence="2 3">ATCC 23134</strain>
    </source>
</reference>
<accession>A1ZV61</accession>